<reference evidence="3" key="1">
    <citation type="submission" date="2022-08" db="EMBL/GenBank/DDBJ databases">
        <title>Catabolic pathway analysis in culturable SAR92 clade bacteria reveals their overlooked roles in DMSP degradation in coastal seas.</title>
        <authorList>
            <person name="He X."/>
            <person name="Zhang X."/>
            <person name="Zhang Y."/>
        </authorList>
    </citation>
    <scope>NUCLEOTIDE SEQUENCE</scope>
    <source>
        <strain evidence="3">H455</strain>
    </source>
</reference>
<sequence>MSISEVSNKPYDLIVFGATSFVGQILSNYLVETIGVNGDISWAIASRSESKLALLKESLGSTASELPVLIADSHDEASLQALCNKTRVIISTVGPYALYGELLIKACAESGTDYTDLTGEAHWIGMMKDKYNQTAEASGARIVNSCGFDSIPSDMGVFAMQQRAQTQFGHPLPHAKLRVKAMKGGASGGTIASMIEALKAAKADPKMRKKMGNPYLLCGSEHQYSIRAKTVSGPQFDPDFNCWTAPFVMEAINSRIVLHSNSLLDMAYGRDFSYSEGMLTGKGLKGRIGAIMSTVAFGMLGVGLYFSPTRALLEKFVLPAPGEGPSPEAQLNGYFDVRVHGRDDQGNQLTVKVTGDRDPGYGSTAKMLGQAGLCLALDIKKEDRAGGFLTPSVAMGDALLERLEAHSGLAFETCK</sequence>
<dbReference type="Proteomes" id="UP001059934">
    <property type="component" value="Chromosome"/>
</dbReference>
<keyword evidence="1" id="KW-0472">Membrane</keyword>
<organism evidence="3 4">
    <name type="scientific">SAR92 clade bacterium H455</name>
    <dbReference type="NCBI Taxonomy" id="2974818"/>
    <lineage>
        <taxon>Bacteria</taxon>
        <taxon>Pseudomonadati</taxon>
        <taxon>Pseudomonadota</taxon>
        <taxon>Gammaproteobacteria</taxon>
        <taxon>Cellvibrionales</taxon>
        <taxon>Porticoccaceae</taxon>
        <taxon>SAR92 clade</taxon>
    </lineage>
</organism>
<dbReference type="InterPro" id="IPR051276">
    <property type="entry name" value="Saccharopine_DH-like_oxidrdct"/>
</dbReference>
<keyword evidence="1" id="KW-1133">Transmembrane helix</keyword>
<evidence type="ECO:0000313" key="3">
    <source>
        <dbReference type="EMBL" id="UVW34872.1"/>
    </source>
</evidence>
<accession>A0ABY5TLZ2</accession>
<dbReference type="PANTHER" id="PTHR12286">
    <property type="entry name" value="SACCHAROPINE DEHYDROGENASE-LIKE OXIDOREDUCTASE"/>
    <property type="match status" value="1"/>
</dbReference>
<dbReference type="Gene3D" id="3.40.50.720">
    <property type="entry name" value="NAD(P)-binding Rossmann-like Domain"/>
    <property type="match status" value="1"/>
</dbReference>
<feature type="domain" description="Saccharopine dehydrogenase NADP binding" evidence="2">
    <location>
        <begin position="14"/>
        <end position="142"/>
    </location>
</feature>
<dbReference type="InterPro" id="IPR005097">
    <property type="entry name" value="Sacchrp_dh_NADP-bd"/>
</dbReference>
<proteinExistence type="predicted"/>
<feature type="transmembrane region" description="Helical" evidence="1">
    <location>
        <begin position="288"/>
        <end position="306"/>
    </location>
</feature>
<dbReference type="InterPro" id="IPR036291">
    <property type="entry name" value="NAD(P)-bd_dom_sf"/>
</dbReference>
<keyword evidence="4" id="KW-1185">Reference proteome</keyword>
<dbReference type="Pfam" id="PF03435">
    <property type="entry name" value="Sacchrp_dh_NADP"/>
    <property type="match status" value="1"/>
</dbReference>
<keyword evidence="1" id="KW-0812">Transmembrane</keyword>
<evidence type="ECO:0000313" key="4">
    <source>
        <dbReference type="Proteomes" id="UP001059934"/>
    </source>
</evidence>
<dbReference type="PANTHER" id="PTHR12286:SF5">
    <property type="entry name" value="SACCHAROPINE DEHYDROGENASE-LIKE OXIDOREDUCTASE"/>
    <property type="match status" value="1"/>
</dbReference>
<dbReference type="EMBL" id="CP103416">
    <property type="protein sequence ID" value="UVW34872.1"/>
    <property type="molecule type" value="Genomic_DNA"/>
</dbReference>
<evidence type="ECO:0000256" key="1">
    <source>
        <dbReference type="SAM" id="Phobius"/>
    </source>
</evidence>
<protein>
    <submittedName>
        <fullName evidence="3">Saccharopine dehydrogenase NADP-binding domain-containing protein</fullName>
    </submittedName>
</protein>
<gene>
    <name evidence="3" type="ORF">NYF23_12780</name>
</gene>
<name>A0ABY5TLZ2_9GAMM</name>
<evidence type="ECO:0000259" key="2">
    <source>
        <dbReference type="Pfam" id="PF03435"/>
    </source>
</evidence>
<dbReference type="SUPFAM" id="SSF51735">
    <property type="entry name" value="NAD(P)-binding Rossmann-fold domains"/>
    <property type="match status" value="1"/>
</dbReference>